<evidence type="ECO:0000313" key="5">
    <source>
        <dbReference type="Proteomes" id="UP001519308"/>
    </source>
</evidence>
<accession>A0ABS4K3S5</accession>
<keyword evidence="1" id="KW-1133">Transmembrane helix</keyword>
<evidence type="ECO:0000313" key="4">
    <source>
        <dbReference type="EMBL" id="MBP2022439.1"/>
    </source>
</evidence>
<dbReference type="Pfam" id="PF24911">
    <property type="entry name" value="YfjL_C"/>
    <property type="match status" value="1"/>
</dbReference>
<evidence type="ECO:0000259" key="3">
    <source>
        <dbReference type="Pfam" id="PF25425"/>
    </source>
</evidence>
<feature type="transmembrane region" description="Helical" evidence="1">
    <location>
        <begin position="244"/>
        <end position="268"/>
    </location>
</feature>
<keyword evidence="1" id="KW-0472">Membrane</keyword>
<dbReference type="InterPro" id="IPR056905">
    <property type="entry name" value="YfjL_C"/>
</dbReference>
<organism evidence="4 5">
    <name type="scientific">Clostridium punense</name>
    <dbReference type="NCBI Taxonomy" id="1054297"/>
    <lineage>
        <taxon>Bacteria</taxon>
        <taxon>Bacillati</taxon>
        <taxon>Bacillota</taxon>
        <taxon>Clostridia</taxon>
        <taxon>Eubacteriales</taxon>
        <taxon>Clostridiaceae</taxon>
        <taxon>Clostridium</taxon>
    </lineage>
</organism>
<keyword evidence="5" id="KW-1185">Reference proteome</keyword>
<gene>
    <name evidence="4" type="ORF">J2Z44_002260</name>
</gene>
<name>A0ABS4K3S5_9CLOT</name>
<evidence type="ECO:0000259" key="2">
    <source>
        <dbReference type="Pfam" id="PF24911"/>
    </source>
</evidence>
<proteinExistence type="predicted"/>
<dbReference type="RefSeq" id="WP_021281948.1">
    <property type="nucleotide sequence ID" value="NZ_JAGGLL010000016.1"/>
</dbReference>
<keyword evidence="1" id="KW-0812">Transmembrane</keyword>
<feature type="domain" description="YfjL-like N-terminal" evidence="3">
    <location>
        <begin position="2"/>
        <end position="83"/>
    </location>
</feature>
<sequence>MKKIFGFILIILVFLVGFIYNEFNGNPLSKYFAKREISKYISANYSDKDFEIISIGYNFKFHNYAANIESKKENIKFVIDIKGDGRFYDEYYYSYSAEQKIARKFGEQLSKILYEELKEKVPDLKAVATSFEIERGKYLFTDEYSKNIKEQPAISIGFVGDQVTKEEFVNKVYLVKEAVIKGGYKPKSFNFNYNAQGDKGALIYSLNLDESQLNLSKEEINNIKFGFDEGTKEELRKNAAKNKFLLKVYIIGILGFVIGTALFITAIINKEKKRKNIESS</sequence>
<protein>
    <submittedName>
        <fullName evidence="4">Uncharacterized protein</fullName>
    </submittedName>
</protein>
<reference evidence="4 5" key="1">
    <citation type="submission" date="2021-03" db="EMBL/GenBank/DDBJ databases">
        <title>Genomic Encyclopedia of Type Strains, Phase IV (KMG-IV): sequencing the most valuable type-strain genomes for metagenomic binning, comparative biology and taxonomic classification.</title>
        <authorList>
            <person name="Goeker M."/>
        </authorList>
    </citation>
    <scope>NUCLEOTIDE SEQUENCE [LARGE SCALE GENOMIC DNA]</scope>
    <source>
        <strain evidence="4 5">DSM 28650</strain>
    </source>
</reference>
<dbReference type="InterPro" id="IPR057359">
    <property type="entry name" value="YfjL_N"/>
</dbReference>
<dbReference type="EMBL" id="JAGGLL010000016">
    <property type="protein sequence ID" value="MBP2022439.1"/>
    <property type="molecule type" value="Genomic_DNA"/>
</dbReference>
<comment type="caution">
    <text evidence="4">The sequence shown here is derived from an EMBL/GenBank/DDBJ whole genome shotgun (WGS) entry which is preliminary data.</text>
</comment>
<dbReference type="Proteomes" id="UP001519308">
    <property type="component" value="Unassembled WGS sequence"/>
</dbReference>
<dbReference type="Pfam" id="PF25425">
    <property type="entry name" value="YfjL_N"/>
    <property type="match status" value="1"/>
</dbReference>
<feature type="domain" description="YfjL-like C-terminal" evidence="2">
    <location>
        <begin position="108"/>
        <end position="217"/>
    </location>
</feature>
<evidence type="ECO:0000256" key="1">
    <source>
        <dbReference type="SAM" id="Phobius"/>
    </source>
</evidence>